<dbReference type="Gene3D" id="3.60.15.10">
    <property type="entry name" value="Ribonuclease Z/Hydroxyacylglutathione hydrolase-like"/>
    <property type="match status" value="1"/>
</dbReference>
<dbReference type="PANTHER" id="PTHR13754">
    <property type="entry name" value="METALLO-BETA-LACTAMASE SUPERFAMILY PROTEIN"/>
    <property type="match status" value="1"/>
</dbReference>
<dbReference type="PANTHER" id="PTHR13754:SF13">
    <property type="entry name" value="METALLO-BETA-LACTAMASE SUPERFAMILY PROTEIN (AFU_ORTHOLOGUE AFUA_3G07630)"/>
    <property type="match status" value="1"/>
</dbReference>
<accession>A0A6I4MGR9</accession>
<dbReference type="InterPro" id="IPR001279">
    <property type="entry name" value="Metallo-B-lactamas"/>
</dbReference>
<dbReference type="CDD" id="cd07713">
    <property type="entry name" value="DHPS-like_MBL-fold"/>
    <property type="match status" value="1"/>
</dbReference>
<dbReference type="InterPro" id="IPR036866">
    <property type="entry name" value="RibonucZ/Hydroxyglut_hydro"/>
</dbReference>
<dbReference type="EMBL" id="WBMS02000032">
    <property type="protein sequence ID" value="MWA04923.1"/>
    <property type="molecule type" value="Genomic_DNA"/>
</dbReference>
<protein>
    <submittedName>
        <fullName evidence="2">MBL fold metallo-hydrolase</fullName>
    </submittedName>
</protein>
<keyword evidence="3" id="KW-1185">Reference proteome</keyword>
<dbReference type="Pfam" id="PF00753">
    <property type="entry name" value="Lactamase_B"/>
    <property type="match status" value="1"/>
</dbReference>
<comment type="caution">
    <text evidence="2">The sequence shown here is derived from an EMBL/GenBank/DDBJ whole genome shotgun (WGS) entry which is preliminary data.</text>
</comment>
<sequence>MGGFEADGVEITVLVENWVDMLLPDLDLGDGTHCLRNGLIDHFDQRRLPPQAENGISLLVTARSGRHSSTVLFDAGLTGTVLTHNMRALGVDAARIGHVVISHGHPDHYGGIYAFLESVERTVPVATHRDAFLPRYAVMPDGRSSAYYNQAFTMDDIERRGGRLVLGAGRREGGALDLGCGMFTTGFIPREVPFEGPVEPPAPHAPGLYQMRGDGSYGLDEVIDEQGLVIDVKDRGLVVLTGCAHAGVLNTIDRAREICGGRPVHAVLGGFHLGFPTTPAANVDLTLQGMRERGVSHIMPMHCSGLPAHAAFRAQMPDRYVQPAVGTVLRFGR</sequence>
<organism evidence="2 3">
    <name type="scientific">Actinomadura physcomitrii</name>
    <dbReference type="NCBI Taxonomy" id="2650748"/>
    <lineage>
        <taxon>Bacteria</taxon>
        <taxon>Bacillati</taxon>
        <taxon>Actinomycetota</taxon>
        <taxon>Actinomycetes</taxon>
        <taxon>Streptosporangiales</taxon>
        <taxon>Thermomonosporaceae</taxon>
        <taxon>Actinomadura</taxon>
    </lineage>
</organism>
<dbReference type="Proteomes" id="UP000462055">
    <property type="component" value="Unassembled WGS sequence"/>
</dbReference>
<name>A0A6I4MGR9_9ACTN</name>
<reference evidence="2" key="1">
    <citation type="submission" date="2019-12" db="EMBL/GenBank/DDBJ databases">
        <title>Actinomadura physcomitrii sp. nov., a novel actinomycete isolated from moss [Physcomitrium sphaericum (Ludw) Fuernr].</title>
        <authorList>
            <person name="Zhuang X."/>
        </authorList>
    </citation>
    <scope>NUCLEOTIDE SEQUENCE [LARGE SCALE GENOMIC DNA]</scope>
    <source>
        <strain evidence="2">LD22</strain>
    </source>
</reference>
<dbReference type="RefSeq" id="WP_151597430.1">
    <property type="nucleotide sequence ID" value="NZ_WBMS02000032.1"/>
</dbReference>
<dbReference type="GO" id="GO:0016787">
    <property type="term" value="F:hydrolase activity"/>
    <property type="evidence" value="ECO:0007669"/>
    <property type="project" value="UniProtKB-KW"/>
</dbReference>
<dbReference type="SUPFAM" id="SSF56281">
    <property type="entry name" value="Metallo-hydrolase/oxidoreductase"/>
    <property type="match status" value="1"/>
</dbReference>
<dbReference type="InterPro" id="IPR041712">
    <property type="entry name" value="DHPS-like_MBL-fold"/>
</dbReference>
<dbReference type="AlphaFoldDB" id="A0A6I4MGR9"/>
<evidence type="ECO:0000259" key="1">
    <source>
        <dbReference type="Pfam" id="PF00753"/>
    </source>
</evidence>
<evidence type="ECO:0000313" key="3">
    <source>
        <dbReference type="Proteomes" id="UP000462055"/>
    </source>
</evidence>
<dbReference type="GO" id="GO:0016740">
    <property type="term" value="F:transferase activity"/>
    <property type="evidence" value="ECO:0007669"/>
    <property type="project" value="TreeGrafter"/>
</dbReference>
<proteinExistence type="predicted"/>
<feature type="domain" description="Metallo-beta-lactamase" evidence="1">
    <location>
        <begin position="68"/>
        <end position="124"/>
    </location>
</feature>
<gene>
    <name evidence="2" type="ORF">F8568_032070</name>
</gene>
<dbReference type="InterPro" id="IPR052926">
    <property type="entry name" value="Metallo-beta-lactamase_dom"/>
</dbReference>
<evidence type="ECO:0000313" key="2">
    <source>
        <dbReference type="EMBL" id="MWA04923.1"/>
    </source>
</evidence>